<feature type="compositionally biased region" description="Low complexity" evidence="1">
    <location>
        <begin position="229"/>
        <end position="241"/>
    </location>
</feature>
<proteinExistence type="predicted"/>
<evidence type="ECO:0000313" key="2">
    <source>
        <dbReference type="EMBL" id="KXZ51778.1"/>
    </source>
</evidence>
<comment type="caution">
    <text evidence="2">The sequence shown here is derived from an EMBL/GenBank/DDBJ whole genome shotgun (WGS) entry which is preliminary data.</text>
</comment>
<name>A0A150GPW4_GONPE</name>
<keyword evidence="3" id="KW-1185">Reference proteome</keyword>
<feature type="compositionally biased region" description="Low complexity" evidence="1">
    <location>
        <begin position="204"/>
        <end position="213"/>
    </location>
</feature>
<dbReference type="EMBL" id="LSYV01000012">
    <property type="protein sequence ID" value="KXZ51778.1"/>
    <property type="molecule type" value="Genomic_DNA"/>
</dbReference>
<dbReference type="OrthoDB" id="549195at2759"/>
<feature type="region of interest" description="Disordered" evidence="1">
    <location>
        <begin position="48"/>
        <end position="67"/>
    </location>
</feature>
<reference evidence="3" key="1">
    <citation type="journal article" date="2016" name="Nat. Commun.">
        <title>The Gonium pectorale genome demonstrates co-option of cell cycle regulation during the evolution of multicellularity.</title>
        <authorList>
            <person name="Hanschen E.R."/>
            <person name="Marriage T.N."/>
            <person name="Ferris P.J."/>
            <person name="Hamaji T."/>
            <person name="Toyoda A."/>
            <person name="Fujiyama A."/>
            <person name="Neme R."/>
            <person name="Noguchi H."/>
            <person name="Minakuchi Y."/>
            <person name="Suzuki M."/>
            <person name="Kawai-Toyooka H."/>
            <person name="Smith D.R."/>
            <person name="Sparks H."/>
            <person name="Anderson J."/>
            <person name="Bakaric R."/>
            <person name="Luria V."/>
            <person name="Karger A."/>
            <person name="Kirschner M.W."/>
            <person name="Durand P.M."/>
            <person name="Michod R.E."/>
            <person name="Nozaki H."/>
            <person name="Olson B.J."/>
        </authorList>
    </citation>
    <scope>NUCLEOTIDE SEQUENCE [LARGE SCALE GENOMIC DNA]</scope>
    <source>
        <strain evidence="3">NIES-2863</strain>
    </source>
</reference>
<evidence type="ECO:0000256" key="1">
    <source>
        <dbReference type="SAM" id="MobiDB-lite"/>
    </source>
</evidence>
<evidence type="ECO:0000313" key="3">
    <source>
        <dbReference type="Proteomes" id="UP000075714"/>
    </source>
</evidence>
<organism evidence="2 3">
    <name type="scientific">Gonium pectorale</name>
    <name type="common">Green alga</name>
    <dbReference type="NCBI Taxonomy" id="33097"/>
    <lineage>
        <taxon>Eukaryota</taxon>
        <taxon>Viridiplantae</taxon>
        <taxon>Chlorophyta</taxon>
        <taxon>core chlorophytes</taxon>
        <taxon>Chlorophyceae</taxon>
        <taxon>CS clade</taxon>
        <taxon>Chlamydomonadales</taxon>
        <taxon>Volvocaceae</taxon>
        <taxon>Gonium</taxon>
    </lineage>
</organism>
<sequence>MAGPAALGERAFKSNLTRYAKNKVANRDNFQRWRESGRDVRVAQEILREGAGAGRPSRRSGGSGAPQGAMGELWTLLMECRDLLELQVVVRECGRDMSGPVLCVALSRLHKLKQATPDAAAPGALARRIAELLMPRLQERIHETKASNLGAALSGLSDCGIAPGQALLAVVTQRLVARSPRGGRAILESDPRALSSLLHATGRMMQAQRQAQAEGPNLSQAQHSGAGAGSSVPAPAAVAGEGEAGPKNGGDVLREELWPALLSAAESKLLRALGEEPHGAPAVPVGGEDGPEVDDSIPQAVLRSICKALSQAHESHPGVWSAAARLAARHAGELQPAVAAAVLRSYAMAGGAALDGGREGLLEAIWGVLQPRLAELDAEALTDLTLAVAGLATASSGAAGAVATAEAARQALRPLCDALVPRLPSLSSNKATCVAAALAKAHGAAAAAAAEDVGAGATPAMSATFVQRHSFGALPRLLADMVLLRGPTKFGNRDYPSIVLALALLEHSDGAFWQQVAAASLPELPRMDGGSLGRLLGAFYHAFRASAADGVAVSAPEPAAPAEAQARASVPPVPVPALVLDAGFVTAAHARVAALLGAGGLTDRETFFILQSLAVLPMPEGGASTLSALADRLMAAALAGDDRWGQSSAQGAARLRLAVALRAAGLGDHPLMARLEGLGQ</sequence>
<dbReference type="Proteomes" id="UP000075714">
    <property type="component" value="Unassembled WGS sequence"/>
</dbReference>
<feature type="region of interest" description="Disordered" evidence="1">
    <location>
        <begin position="204"/>
        <end position="251"/>
    </location>
</feature>
<gene>
    <name evidence="2" type="ORF">GPECTOR_11g221</name>
</gene>
<dbReference type="AlphaFoldDB" id="A0A150GPW4"/>
<accession>A0A150GPW4</accession>
<protein>
    <submittedName>
        <fullName evidence="2">Uncharacterized protein</fullName>
    </submittedName>
</protein>